<feature type="signal peptide" evidence="1">
    <location>
        <begin position="1"/>
        <end position="24"/>
    </location>
</feature>
<dbReference type="InterPro" id="IPR046524">
    <property type="entry name" value="DUF6701"/>
</dbReference>
<dbReference type="Proteomes" id="UP000186079">
    <property type="component" value="Unassembled WGS sequence"/>
</dbReference>
<dbReference type="EMBL" id="FTMC01000007">
    <property type="protein sequence ID" value="SIQ51463.1"/>
    <property type="molecule type" value="Genomic_DNA"/>
</dbReference>
<evidence type="ECO:0000259" key="2">
    <source>
        <dbReference type="Pfam" id="PF20419"/>
    </source>
</evidence>
<gene>
    <name evidence="3" type="ORF">SAMN05421672_10753</name>
</gene>
<accession>A0A1N6TDS1</accession>
<sequence length="1074" mass="113435">MTTRSLLSGLVGLFAYLFASLAQAALQCTQVFPGGIQSHSPTGFIQMGYKSRVYGSGPTLNAPTVTHTHSWGDQVGLCDGVKCTATGKHAASSAPAFQAGSLMPGIFRTGNAVDGPLATESAKELSKIAGDYGAVTVAQESTLRFTSIGGTYLMRGVTTRYKSALEFAPGEYWIDGSFTNAEQTVIRPQVGSAGVVRLYVRGSFKSGYMRFEGFSPGQIELYVQGDVQVGENFRFPGSIHATGKVEFGTHAKVEGGVFARQFAKGNSATITYPEGTEDRYMGILRPDYNATFELGTGSYWIDGDLDASVASRIRKLPGAGTVRLFVRGDIQLAYAAQFEGFAPGELLMYATGDITLNSQKDIPAFVYAAGDVRINFSGGARYRGGITGRNVYIGQESIVEYVDPVDLGDLCDNSGGHVVDHYRLSFSTPQFSCEPIPVLIRACADASCSRTVPVTKTLTLTPANRWLGNGTVTFADSDTATAYLKRIPGLLQLGLVGEPYRCNRGDCGLEILESGFAIRVPALIAGQQVAAEVQAMRLDESSGACVADGSFASSERTVALWSAYSAPDSGSRVVLIAGGSIGTHAGDASLRTLRFDAQARSGFPIHYDDAGALDLHVRYLGSGAEDGLDMQGSTTVVSRPYGFCIETGAYLSGCSDADCPLFAPAGNTVRAGDPFDLRITPVALPADGNLCAAQPTPNFTGPLELRALVQELDDGVDGPLEIDRYAHPLGGRHELQQKLHEVGIFSIEVHSTGYLGGSDFMSQSAPFGRFAPAYLQARLNTPELKAGCVSATGSFSYQDQPIEYAVTPELTITGKSSNGAVTRNYDRGAFWKLGDTLAPTLSFAPGQVQDASRLSGSGDFKVIPDATSGDGEKAYLLTAGHMVYQRAGTGPAASDVPFSPNLLMMIAAGQLSDSDGTRHGAGSGADFVSEPFGFQTPGGEIRLGRIRVGSAHGPEHAPLDLPYQVETWQSGNAFVPDGSDACAVITGVQLGPYTGQLEGKTQAQVSALAQGRGVIRLTAPGPGGEGSVVVTPQVPDWLTYDWKGDGFENPSGLATFGIYKGNEKIIFRREVIGR</sequence>
<evidence type="ECO:0000313" key="4">
    <source>
        <dbReference type="Proteomes" id="UP000186079"/>
    </source>
</evidence>
<dbReference type="AlphaFoldDB" id="A0A1N6TDS1"/>
<evidence type="ECO:0000256" key="1">
    <source>
        <dbReference type="SAM" id="SignalP"/>
    </source>
</evidence>
<name>A0A1N6TDS1_9PSED</name>
<dbReference type="RefSeq" id="WP_139326707.1">
    <property type="nucleotide sequence ID" value="NZ_FTMC01000007.1"/>
</dbReference>
<protein>
    <recommendedName>
        <fullName evidence="2">DUF6701 domain-containing protein</fullName>
    </recommendedName>
</protein>
<reference evidence="3 4" key="1">
    <citation type="submission" date="2017-01" db="EMBL/GenBank/DDBJ databases">
        <authorList>
            <person name="Mah S.A."/>
            <person name="Swanson W.J."/>
            <person name="Moy G.W."/>
            <person name="Vacquier V.D."/>
        </authorList>
    </citation>
    <scope>NUCLEOTIDE SEQUENCE [LARGE SCALE GENOMIC DNA]</scope>
    <source>
        <strain evidence="3 4">ATCC 29606</strain>
    </source>
</reference>
<organism evidence="3 4">
    <name type="scientific">Pseudomonas flexibilis</name>
    <dbReference type="NCBI Taxonomy" id="706570"/>
    <lineage>
        <taxon>Bacteria</taxon>
        <taxon>Pseudomonadati</taxon>
        <taxon>Pseudomonadota</taxon>
        <taxon>Gammaproteobacteria</taxon>
        <taxon>Pseudomonadales</taxon>
        <taxon>Pseudomonadaceae</taxon>
        <taxon>Pseudomonas</taxon>
    </lineage>
</organism>
<evidence type="ECO:0000313" key="3">
    <source>
        <dbReference type="EMBL" id="SIQ51463.1"/>
    </source>
</evidence>
<proteinExistence type="predicted"/>
<feature type="domain" description="DUF6701" evidence="2">
    <location>
        <begin position="499"/>
        <end position="1071"/>
    </location>
</feature>
<dbReference type="Pfam" id="PF20419">
    <property type="entry name" value="DUF6701"/>
    <property type="match status" value="1"/>
</dbReference>
<feature type="chain" id="PRO_5010297154" description="DUF6701 domain-containing protein" evidence="1">
    <location>
        <begin position="25"/>
        <end position="1074"/>
    </location>
</feature>
<keyword evidence="1" id="KW-0732">Signal</keyword>